<evidence type="ECO:0000313" key="2">
    <source>
        <dbReference type="Proteomes" id="UP000027222"/>
    </source>
</evidence>
<name>A0A067SL47_GALM3</name>
<gene>
    <name evidence="1" type="ORF">GALMADRAFT_1086704</name>
</gene>
<sequence>MAQSCSQALHSRHILTLPAHRVPEHRIGRLFCALGVLSCCYHHQDDGLSVSSYLMPNLQQLSTNFHCHHLPPTLSTDHPHQQRQIIEVDSSRIHIPRIVSSSLSPHSSQSEVTSSAFISLTHYFSSRPRCLLAPSDFVGPGAEIRYQAPTTTKLVAGTRPEWCASFPLAHIPRKKRFLVALFDAGVRFWSSGDDSWVECG</sequence>
<accession>A0A067SL47</accession>
<dbReference type="EMBL" id="KL142415">
    <property type="protein sequence ID" value="KDR67453.1"/>
    <property type="molecule type" value="Genomic_DNA"/>
</dbReference>
<dbReference type="HOGENOM" id="CLU_1366343_0_0_1"/>
<keyword evidence="2" id="KW-1185">Reference proteome</keyword>
<evidence type="ECO:0000313" key="1">
    <source>
        <dbReference type="EMBL" id="KDR67453.1"/>
    </source>
</evidence>
<proteinExistence type="predicted"/>
<reference evidence="2" key="1">
    <citation type="journal article" date="2014" name="Proc. Natl. Acad. Sci. U.S.A.">
        <title>Extensive sampling of basidiomycete genomes demonstrates inadequacy of the white-rot/brown-rot paradigm for wood decay fungi.</title>
        <authorList>
            <person name="Riley R."/>
            <person name="Salamov A.A."/>
            <person name="Brown D.W."/>
            <person name="Nagy L.G."/>
            <person name="Floudas D."/>
            <person name="Held B.W."/>
            <person name="Levasseur A."/>
            <person name="Lombard V."/>
            <person name="Morin E."/>
            <person name="Otillar R."/>
            <person name="Lindquist E.A."/>
            <person name="Sun H."/>
            <person name="LaButti K.M."/>
            <person name="Schmutz J."/>
            <person name="Jabbour D."/>
            <person name="Luo H."/>
            <person name="Baker S.E."/>
            <person name="Pisabarro A.G."/>
            <person name="Walton J.D."/>
            <person name="Blanchette R.A."/>
            <person name="Henrissat B."/>
            <person name="Martin F."/>
            <person name="Cullen D."/>
            <person name="Hibbett D.S."/>
            <person name="Grigoriev I.V."/>
        </authorList>
    </citation>
    <scope>NUCLEOTIDE SEQUENCE [LARGE SCALE GENOMIC DNA]</scope>
    <source>
        <strain evidence="2">CBS 339.88</strain>
    </source>
</reference>
<dbReference type="Proteomes" id="UP000027222">
    <property type="component" value="Unassembled WGS sequence"/>
</dbReference>
<organism evidence="1 2">
    <name type="scientific">Galerina marginata (strain CBS 339.88)</name>
    <dbReference type="NCBI Taxonomy" id="685588"/>
    <lineage>
        <taxon>Eukaryota</taxon>
        <taxon>Fungi</taxon>
        <taxon>Dikarya</taxon>
        <taxon>Basidiomycota</taxon>
        <taxon>Agaricomycotina</taxon>
        <taxon>Agaricomycetes</taxon>
        <taxon>Agaricomycetidae</taxon>
        <taxon>Agaricales</taxon>
        <taxon>Agaricineae</taxon>
        <taxon>Strophariaceae</taxon>
        <taxon>Galerina</taxon>
    </lineage>
</organism>
<protein>
    <submittedName>
        <fullName evidence="1">Uncharacterized protein</fullName>
    </submittedName>
</protein>
<dbReference type="AlphaFoldDB" id="A0A067SL47"/>